<accession>A0A2I0U6A3</accession>
<organism evidence="2 3">
    <name type="scientific">Limosa lapponica baueri</name>
    <dbReference type="NCBI Taxonomy" id="1758121"/>
    <lineage>
        <taxon>Eukaryota</taxon>
        <taxon>Metazoa</taxon>
        <taxon>Chordata</taxon>
        <taxon>Craniata</taxon>
        <taxon>Vertebrata</taxon>
        <taxon>Euteleostomi</taxon>
        <taxon>Archelosauria</taxon>
        <taxon>Archosauria</taxon>
        <taxon>Dinosauria</taxon>
        <taxon>Saurischia</taxon>
        <taxon>Theropoda</taxon>
        <taxon>Coelurosauria</taxon>
        <taxon>Aves</taxon>
        <taxon>Neognathae</taxon>
        <taxon>Neoaves</taxon>
        <taxon>Charadriiformes</taxon>
        <taxon>Scolopacidae</taxon>
        <taxon>Limosa</taxon>
    </lineage>
</organism>
<feature type="region of interest" description="Disordered" evidence="1">
    <location>
        <begin position="1"/>
        <end position="74"/>
    </location>
</feature>
<evidence type="ECO:0000313" key="3">
    <source>
        <dbReference type="Proteomes" id="UP000233556"/>
    </source>
</evidence>
<reference evidence="3" key="1">
    <citation type="submission" date="2017-11" db="EMBL/GenBank/DDBJ databases">
        <authorList>
            <person name="Lima N.C."/>
            <person name="Parody-Merino A.M."/>
            <person name="Battley P.F."/>
            <person name="Fidler A.E."/>
            <person name="Prosdocimi F."/>
        </authorList>
    </citation>
    <scope>NUCLEOTIDE SEQUENCE [LARGE SCALE GENOMIC DNA]</scope>
</reference>
<dbReference type="AlphaFoldDB" id="A0A2I0U6A3"/>
<keyword evidence="3" id="KW-1185">Reference proteome</keyword>
<feature type="compositionally biased region" description="Basic and acidic residues" evidence="1">
    <location>
        <begin position="39"/>
        <end position="63"/>
    </location>
</feature>
<gene>
    <name evidence="2" type="ORF">llap_8112</name>
</gene>
<evidence type="ECO:0000313" key="2">
    <source>
        <dbReference type="EMBL" id="PKU41586.1"/>
    </source>
</evidence>
<evidence type="ECO:0000256" key="1">
    <source>
        <dbReference type="SAM" id="MobiDB-lite"/>
    </source>
</evidence>
<reference evidence="3" key="2">
    <citation type="submission" date="2017-12" db="EMBL/GenBank/DDBJ databases">
        <title>Genome sequence of the Bar-tailed Godwit (Limosa lapponica baueri).</title>
        <authorList>
            <person name="Lima N.C.B."/>
            <person name="Parody-Merino A.M."/>
            <person name="Battley P.F."/>
            <person name="Fidler A.E."/>
            <person name="Prosdocimi F."/>
        </authorList>
    </citation>
    <scope>NUCLEOTIDE SEQUENCE [LARGE SCALE GENOMIC DNA]</scope>
</reference>
<proteinExistence type="predicted"/>
<sequence length="74" mass="8395">MDLAYLGLEEPLGDMTHHHHLLDEEEEETQKSVGNFSPEPREETKHRQEKEGKGETVADKDPETQAMPQIGPDT</sequence>
<name>A0A2I0U6A3_LIMLA</name>
<dbReference type="EMBL" id="KZ506099">
    <property type="protein sequence ID" value="PKU41586.1"/>
    <property type="molecule type" value="Genomic_DNA"/>
</dbReference>
<protein>
    <submittedName>
        <fullName evidence="2">Uncharacterized protein</fullName>
    </submittedName>
</protein>
<dbReference type="Proteomes" id="UP000233556">
    <property type="component" value="Unassembled WGS sequence"/>
</dbReference>